<dbReference type="AlphaFoldDB" id="A0AAD9JWY3"/>
<evidence type="ECO:0000313" key="4">
    <source>
        <dbReference type="EMBL" id="KAK2160559.1"/>
    </source>
</evidence>
<keyword evidence="3" id="KW-0732">Signal</keyword>
<sequence length="750" mass="82402">MEKSDFGTVHILLMSFLLLSSGNVCQGATCTDGDTYGYTDDQEASITEENTDQNYLSGTLWYSSNYGKFDCCGLIKAIEVKVNVVGYIEFQVWKLTDPVSTTATMKANYRTLVQSNDGNPQVINIPTDSQLPIRDSDALGWIGELQDTVKWSTIPTLSPRPDSDYLWEDFSQWGYYNYTYIFAYHPASFSARNNEHTFANNGGQSRVFGVRAIVHPGHTSTFDELPLKIAIYTTSHVVGDVVHTVLYSGGTYLEMIMYVKLDAVISPDDGHLIWDGTTSQVKVGADLTSAVIGTPYTIKLTIYDGCHDNKTANLYVYVFDDRPQSPVCSSGQQIVIPPSFIWDQTAEEVIASGVALTDPRWRIPFNGKIESIEVCVASSPVDIEIQIWELVDLNFGQLKMLDYYVFTVADTGCPATKVTLPVRDQIAVSGNLVLGWREANSNPGIFMYKESRYLPATSNFLWTDLSGGIPYDYDVTGNPFQFEDAGFYNLKSLRDYGFRVYIGPGASPTITGLPANVHLKVGDYIRDDVIASFKYSDLNVRDILTWSFGLYPPTGEFTVNDTGSGSADVLVNVTTLDGLQGNTYLLTVEVTDGCTTSKDNLTIYVYVETTTTEPTTTTTEPTTTTTEPTTTTTEPTTTTTEPTTTTTEPTTTTTEPTTTTTEPTTTTTEPTTTTTEPTTTTTEPSTTAEVDSTESRLEISRVTRRSQDLANFWKSTPGYIVITVCTGLGLAIIGTITGLGRMCCKYFGAK</sequence>
<accession>A0AAD9JWY3</accession>
<dbReference type="Proteomes" id="UP001208570">
    <property type="component" value="Unassembled WGS sequence"/>
</dbReference>
<dbReference type="PANTHER" id="PTHR22917">
    <property type="entry name" value="HEMOPEXIN DOMAIN-CONTAINING PROTEIN"/>
    <property type="match status" value="1"/>
</dbReference>
<feature type="signal peptide" evidence="3">
    <location>
        <begin position="1"/>
        <end position="27"/>
    </location>
</feature>
<keyword evidence="5" id="KW-1185">Reference proteome</keyword>
<feature type="transmembrane region" description="Helical" evidence="2">
    <location>
        <begin position="719"/>
        <end position="740"/>
    </location>
</feature>
<evidence type="ECO:0000256" key="2">
    <source>
        <dbReference type="SAM" id="Phobius"/>
    </source>
</evidence>
<evidence type="ECO:0000313" key="5">
    <source>
        <dbReference type="Proteomes" id="UP001208570"/>
    </source>
</evidence>
<name>A0AAD9JWY3_9ANNE</name>
<keyword evidence="2" id="KW-0812">Transmembrane</keyword>
<dbReference type="InterPro" id="IPR051298">
    <property type="entry name" value="Heme_transport/Cell_adhesion"/>
</dbReference>
<evidence type="ECO:0000256" key="3">
    <source>
        <dbReference type="SAM" id="SignalP"/>
    </source>
</evidence>
<keyword evidence="2" id="KW-1133">Transmembrane helix</keyword>
<proteinExistence type="predicted"/>
<feature type="compositionally biased region" description="Low complexity" evidence="1">
    <location>
        <begin position="612"/>
        <end position="687"/>
    </location>
</feature>
<dbReference type="PANTHER" id="PTHR22917:SF6">
    <property type="entry name" value="EG:8D8.2 PROTEIN-RELATED"/>
    <property type="match status" value="1"/>
</dbReference>
<feature type="chain" id="PRO_5042226284" evidence="3">
    <location>
        <begin position="28"/>
        <end position="750"/>
    </location>
</feature>
<reference evidence="4" key="1">
    <citation type="journal article" date="2023" name="Mol. Biol. Evol.">
        <title>Third-Generation Sequencing Reveals the Adaptive Role of the Epigenome in Three Deep-Sea Polychaetes.</title>
        <authorList>
            <person name="Perez M."/>
            <person name="Aroh O."/>
            <person name="Sun Y."/>
            <person name="Lan Y."/>
            <person name="Juniper S.K."/>
            <person name="Young C.R."/>
            <person name="Angers B."/>
            <person name="Qian P.Y."/>
        </authorList>
    </citation>
    <scope>NUCLEOTIDE SEQUENCE</scope>
    <source>
        <strain evidence="4">P08H-3</strain>
    </source>
</reference>
<dbReference type="EMBL" id="JAODUP010000130">
    <property type="protein sequence ID" value="KAK2160559.1"/>
    <property type="molecule type" value="Genomic_DNA"/>
</dbReference>
<comment type="caution">
    <text evidence="4">The sequence shown here is derived from an EMBL/GenBank/DDBJ whole genome shotgun (WGS) entry which is preliminary data.</text>
</comment>
<gene>
    <name evidence="4" type="ORF">LSH36_130g00050</name>
</gene>
<evidence type="ECO:0000256" key="1">
    <source>
        <dbReference type="SAM" id="MobiDB-lite"/>
    </source>
</evidence>
<feature type="region of interest" description="Disordered" evidence="1">
    <location>
        <begin position="612"/>
        <end position="697"/>
    </location>
</feature>
<organism evidence="4 5">
    <name type="scientific">Paralvinella palmiformis</name>
    <dbReference type="NCBI Taxonomy" id="53620"/>
    <lineage>
        <taxon>Eukaryota</taxon>
        <taxon>Metazoa</taxon>
        <taxon>Spiralia</taxon>
        <taxon>Lophotrochozoa</taxon>
        <taxon>Annelida</taxon>
        <taxon>Polychaeta</taxon>
        <taxon>Sedentaria</taxon>
        <taxon>Canalipalpata</taxon>
        <taxon>Terebellida</taxon>
        <taxon>Terebelliformia</taxon>
        <taxon>Alvinellidae</taxon>
        <taxon>Paralvinella</taxon>
    </lineage>
</organism>
<keyword evidence="2" id="KW-0472">Membrane</keyword>
<protein>
    <submittedName>
        <fullName evidence="4">Uncharacterized protein</fullName>
    </submittedName>
</protein>